<dbReference type="Proteomes" id="UP000256379">
    <property type="component" value="Unassembled WGS sequence"/>
</dbReference>
<evidence type="ECO:0000313" key="4">
    <source>
        <dbReference type="Proteomes" id="UP000256379"/>
    </source>
</evidence>
<name>A0A3D8IPB9_9HELI</name>
<keyword evidence="4" id="KW-1185">Reference proteome</keyword>
<keyword evidence="2" id="KW-0560">Oxidoreductase</keyword>
<comment type="caution">
    <text evidence="3">The sequence shown here is derived from an EMBL/GenBank/DDBJ whole genome shotgun (WGS) entry which is preliminary data.</text>
</comment>
<evidence type="ECO:0000313" key="3">
    <source>
        <dbReference type="EMBL" id="RDU67089.1"/>
    </source>
</evidence>
<dbReference type="Pfam" id="PF13738">
    <property type="entry name" value="Pyr_redox_3"/>
    <property type="match status" value="1"/>
</dbReference>
<dbReference type="RefSeq" id="WP_115542386.1">
    <property type="nucleotide sequence ID" value="NZ_NXLQ01000002.1"/>
</dbReference>
<proteinExistence type="predicted"/>
<dbReference type="AlphaFoldDB" id="A0A3D8IPB9"/>
<accession>A0A3D8IPB9</accession>
<dbReference type="OrthoDB" id="9778740at2"/>
<dbReference type="PANTHER" id="PTHR48105">
    <property type="entry name" value="THIOREDOXIN REDUCTASE 1-RELATED-RELATED"/>
    <property type="match status" value="1"/>
</dbReference>
<organism evidence="3 4">
    <name type="scientific">Helicobacter didelphidarum</name>
    <dbReference type="NCBI Taxonomy" id="2040648"/>
    <lineage>
        <taxon>Bacteria</taxon>
        <taxon>Pseudomonadati</taxon>
        <taxon>Campylobacterota</taxon>
        <taxon>Epsilonproteobacteria</taxon>
        <taxon>Campylobacterales</taxon>
        <taxon>Helicobacteraceae</taxon>
        <taxon>Helicobacter</taxon>
    </lineage>
</organism>
<protein>
    <submittedName>
        <fullName evidence="3">Cbb3-type cytochrome oxidase assembly protein CcoS</fullName>
    </submittedName>
</protein>
<dbReference type="Gene3D" id="3.50.50.60">
    <property type="entry name" value="FAD/NAD(P)-binding domain"/>
    <property type="match status" value="2"/>
</dbReference>
<gene>
    <name evidence="3" type="ORF">CQA53_02205</name>
</gene>
<evidence type="ECO:0000256" key="2">
    <source>
        <dbReference type="ARBA" id="ARBA00023002"/>
    </source>
</evidence>
<dbReference type="PRINTS" id="PR00469">
    <property type="entry name" value="PNDRDTASEII"/>
</dbReference>
<dbReference type="PRINTS" id="PR00368">
    <property type="entry name" value="FADPNR"/>
</dbReference>
<dbReference type="InterPro" id="IPR050097">
    <property type="entry name" value="Ferredoxin-NADP_redctase_2"/>
</dbReference>
<dbReference type="EMBL" id="NXLQ01000002">
    <property type="protein sequence ID" value="RDU67089.1"/>
    <property type="molecule type" value="Genomic_DNA"/>
</dbReference>
<dbReference type="SUPFAM" id="SSF51905">
    <property type="entry name" value="FAD/NAD(P)-binding domain"/>
    <property type="match status" value="1"/>
</dbReference>
<keyword evidence="1" id="KW-0285">Flavoprotein</keyword>
<sequence length="316" mass="34799">MQKYDVVIAGAGPGGISSAIECVKMGVKKVALLEKTDGILAMIREYYKAGKRVDKDYKGQVVDLKGHIPFTDSNKEATIELFMNLLKENNIEVFYNHEVDRISKENNSFITRTTNNDVFQSQFAIVGIGKMGKPNKPSYPLPMSLRKKINFNINDCVAGEKILVVGGGNSAVEYAIHLAGMATTTLNYRRKEFTRINDENARELEKSLQNGLESKFGIDIISVVDDNSQLKVTFSDESTQVFDRIVYAIGGVAPVDFLKKCGIQVDSNGCALCNEHKESNISNLFVVGDILFKNGGSIGLSMNDSYVIATTIAERL</sequence>
<dbReference type="InterPro" id="IPR036188">
    <property type="entry name" value="FAD/NAD-bd_sf"/>
</dbReference>
<evidence type="ECO:0000256" key="1">
    <source>
        <dbReference type="ARBA" id="ARBA00022630"/>
    </source>
</evidence>
<dbReference type="GO" id="GO:0016491">
    <property type="term" value="F:oxidoreductase activity"/>
    <property type="evidence" value="ECO:0007669"/>
    <property type="project" value="UniProtKB-KW"/>
</dbReference>
<reference evidence="3 4" key="1">
    <citation type="submission" date="2018-04" db="EMBL/GenBank/DDBJ databases">
        <title>Novel Campyloabacter and Helicobacter Species and Strains.</title>
        <authorList>
            <person name="Mannion A.J."/>
            <person name="Shen Z."/>
            <person name="Fox J.G."/>
        </authorList>
    </citation>
    <scope>NUCLEOTIDE SEQUENCE [LARGE SCALE GENOMIC DNA]</scope>
    <source>
        <strain evidence="3 4">MIT 17-337</strain>
    </source>
</reference>